<feature type="binding site" description="in other chain" evidence="6">
    <location>
        <position position="101"/>
    </location>
    <ligand>
        <name>substrate</name>
        <note>ligand shared between homodimeric partners</note>
    </ligand>
</feature>
<dbReference type="GO" id="GO:0005737">
    <property type="term" value="C:cytoplasm"/>
    <property type="evidence" value="ECO:0007669"/>
    <property type="project" value="UniProtKB-SubCell"/>
</dbReference>
<dbReference type="Proteomes" id="UP000283509">
    <property type="component" value="Unassembled WGS sequence"/>
</dbReference>
<keyword evidence="6" id="KW-0963">Cytoplasm</keyword>
<dbReference type="OrthoDB" id="18087at2759"/>
<comment type="catalytic activity">
    <reaction evidence="6">
        <text>a purine 2'-deoxyribonucleoside 5'-phosphate + H2O = a purine nucleobase + 2-deoxy-D-ribose 5-phosphate</text>
        <dbReference type="Rhea" id="RHEA:51132"/>
        <dbReference type="ChEBI" id="CHEBI:15377"/>
        <dbReference type="ChEBI" id="CHEBI:26386"/>
        <dbReference type="ChEBI" id="CHEBI:62877"/>
        <dbReference type="ChEBI" id="CHEBI:142198"/>
    </reaction>
</comment>
<dbReference type="SUPFAM" id="SSF52309">
    <property type="entry name" value="N-(deoxy)ribosyltransferase-like"/>
    <property type="match status" value="1"/>
</dbReference>
<dbReference type="GO" id="GO:0042802">
    <property type="term" value="F:identical protein binding"/>
    <property type="evidence" value="ECO:0007669"/>
    <property type="project" value="UniProtKB-ARBA"/>
</dbReference>
<dbReference type="GO" id="GO:0070694">
    <property type="term" value="F:5-hydroxymethyl-dUMP N-hydrolase activity"/>
    <property type="evidence" value="ECO:0007669"/>
    <property type="project" value="InterPro"/>
</dbReference>
<dbReference type="InterPro" id="IPR007710">
    <property type="entry name" value="Nucleoside_deoxyribTrfase"/>
</dbReference>
<keyword evidence="2 6" id="KW-0378">Hydrolase</keyword>
<dbReference type="EC" id="3.2.2.-" evidence="6"/>
<proteinExistence type="inferred from homology"/>
<dbReference type="STRING" id="6689.A0A3R7PH14"/>
<dbReference type="GO" id="GO:0006163">
    <property type="term" value="P:purine nucleotide metabolic process"/>
    <property type="evidence" value="ECO:0007669"/>
    <property type="project" value="UniProtKB-ARBA"/>
</dbReference>
<gene>
    <name evidence="7" type="ORF">C7M84_015723</name>
</gene>
<comment type="catalytic activity">
    <reaction evidence="5">
        <text>5-hydroxymethyl-dUMP + H2O = 5-hydroxymethyluracil + 2-deoxy-D-ribose 5-phosphate</text>
        <dbReference type="Rhea" id="RHEA:77099"/>
        <dbReference type="ChEBI" id="CHEBI:15377"/>
        <dbReference type="ChEBI" id="CHEBI:16964"/>
        <dbReference type="ChEBI" id="CHEBI:62877"/>
        <dbReference type="ChEBI" id="CHEBI:90409"/>
    </reaction>
    <physiologicalReaction direction="left-to-right" evidence="5">
        <dbReference type="Rhea" id="RHEA:77100"/>
    </physiologicalReaction>
</comment>
<dbReference type="EMBL" id="QCYY01002965">
    <property type="protein sequence ID" value="ROT66261.1"/>
    <property type="molecule type" value="Genomic_DNA"/>
</dbReference>
<dbReference type="PANTHER" id="PTHR15364">
    <property type="entry name" value="2'-DEOXYNUCLEOSIDE 5'-PHOSPHATE N-HYDROLASE 1"/>
    <property type="match status" value="1"/>
</dbReference>
<keyword evidence="6" id="KW-0539">Nucleus</keyword>
<evidence type="ECO:0000256" key="3">
    <source>
        <dbReference type="ARBA" id="ARBA00023080"/>
    </source>
</evidence>
<dbReference type="Pfam" id="PF05014">
    <property type="entry name" value="Nuc_deoxyrib_tr"/>
    <property type="match status" value="1"/>
</dbReference>
<evidence type="ECO:0000256" key="4">
    <source>
        <dbReference type="ARBA" id="ARBA00023295"/>
    </source>
</evidence>
<feature type="binding site" evidence="6">
    <location>
        <begin position="125"/>
        <end position="127"/>
    </location>
    <ligand>
        <name>substrate</name>
        <note>ligand shared between homodimeric partners</note>
    </ligand>
</feature>
<feature type="binding site" description="in other chain" evidence="6">
    <location>
        <begin position="19"/>
        <end position="25"/>
    </location>
    <ligand>
        <name>substrate</name>
        <note>ligand shared between homodimeric partners</note>
    </ligand>
</feature>
<keyword evidence="3 6" id="KW-0546">Nucleotide metabolism</keyword>
<comment type="subcellular location">
    <subcellularLocation>
        <location evidence="6">Cytoplasm</location>
    </subcellularLocation>
    <subcellularLocation>
        <location evidence="6">Nucleus</location>
    </subcellularLocation>
</comment>
<dbReference type="GO" id="GO:0009116">
    <property type="term" value="P:nucleoside metabolic process"/>
    <property type="evidence" value="ECO:0007669"/>
    <property type="project" value="UniProtKB-UniRule"/>
</dbReference>
<dbReference type="HAMAP" id="MF_03036">
    <property type="entry name" value="Nuc_phosphate_hydrolase"/>
    <property type="match status" value="1"/>
</dbReference>
<dbReference type="AlphaFoldDB" id="A0A3R7PH14"/>
<reference evidence="7 8" key="1">
    <citation type="submission" date="2018-04" db="EMBL/GenBank/DDBJ databases">
        <authorList>
            <person name="Zhang X."/>
            <person name="Yuan J."/>
            <person name="Li F."/>
            <person name="Xiang J."/>
        </authorList>
    </citation>
    <scope>NUCLEOTIDE SEQUENCE [LARGE SCALE GENOMIC DNA]</scope>
    <source>
        <tissue evidence="7">Muscle</tissue>
    </source>
</reference>
<keyword evidence="8" id="KW-1185">Reference proteome</keyword>
<evidence type="ECO:0000313" key="7">
    <source>
        <dbReference type="EMBL" id="ROT66261.1"/>
    </source>
</evidence>
<protein>
    <recommendedName>
        <fullName evidence="6">Putative 2'-deoxynucleoside 5'-phosphate N-hydrolase 1</fullName>
        <ecNumber evidence="6">3.2.2.-</ecNumber>
    </recommendedName>
</protein>
<dbReference type="GO" id="GO:0009159">
    <property type="term" value="P:deoxyribonucleoside monophosphate catabolic process"/>
    <property type="evidence" value="ECO:0007669"/>
    <property type="project" value="InterPro"/>
</dbReference>
<dbReference type="InterPro" id="IPR028607">
    <property type="entry name" value="DNPH1"/>
</dbReference>
<evidence type="ECO:0000313" key="8">
    <source>
        <dbReference type="Proteomes" id="UP000283509"/>
    </source>
</evidence>
<dbReference type="InterPro" id="IPR051239">
    <property type="entry name" value="2'-dNMP_N-hydrolase"/>
</dbReference>
<dbReference type="PANTHER" id="PTHR15364:SF0">
    <property type="entry name" value="2'-DEOXYNUCLEOSIDE 5'-PHOSPHATE N-HYDROLASE 1"/>
    <property type="match status" value="1"/>
</dbReference>
<evidence type="ECO:0000256" key="1">
    <source>
        <dbReference type="ARBA" id="ARBA00011407"/>
    </source>
</evidence>
<reference evidence="7 8" key="2">
    <citation type="submission" date="2019-01" db="EMBL/GenBank/DDBJ databases">
        <title>The decoding of complex shrimp genome reveals the adaptation for benthos swimmer, frequently molting mechanism and breeding impact on genome.</title>
        <authorList>
            <person name="Sun Y."/>
            <person name="Gao Y."/>
            <person name="Yu Y."/>
        </authorList>
    </citation>
    <scope>NUCLEOTIDE SEQUENCE [LARGE SCALE GENOMIC DNA]</scope>
    <source>
        <tissue evidence="7">Muscle</tissue>
    </source>
</reference>
<evidence type="ECO:0000256" key="2">
    <source>
        <dbReference type="ARBA" id="ARBA00022801"/>
    </source>
</evidence>
<evidence type="ECO:0000256" key="6">
    <source>
        <dbReference type="HAMAP-Rule" id="MF_03036"/>
    </source>
</evidence>
<sequence>MPFFLSEEIITMATGLKVYFCGSIRAGRGDVEIYGRIVEMLGKYGTVLTPFVADPNLTVHSAEEGKAKTDKEIYDRDMSLLEECHAIVAEVTQPSLGVGFELGRGVAMNKKILCLYRPQPEKRLSAMVRGAEKDGFFTTKDYKEEDLPAIFDDFFQNFLRRDRKDSLDWKSYEPM</sequence>
<dbReference type="FunFam" id="3.40.50.450:FF:000019">
    <property type="entry name" value="2'-deoxynucleoside 5'-phosphate N-hydrolase 1"/>
    <property type="match status" value="1"/>
</dbReference>
<organism evidence="7 8">
    <name type="scientific">Penaeus vannamei</name>
    <name type="common">Whiteleg shrimp</name>
    <name type="synonym">Litopenaeus vannamei</name>
    <dbReference type="NCBI Taxonomy" id="6689"/>
    <lineage>
        <taxon>Eukaryota</taxon>
        <taxon>Metazoa</taxon>
        <taxon>Ecdysozoa</taxon>
        <taxon>Arthropoda</taxon>
        <taxon>Crustacea</taxon>
        <taxon>Multicrustacea</taxon>
        <taxon>Malacostraca</taxon>
        <taxon>Eumalacostraca</taxon>
        <taxon>Eucarida</taxon>
        <taxon>Decapoda</taxon>
        <taxon>Dendrobranchiata</taxon>
        <taxon>Penaeoidea</taxon>
        <taxon>Penaeidae</taxon>
        <taxon>Penaeus</taxon>
    </lineage>
</organism>
<feature type="binding site" description="in other chain" evidence="6">
    <location>
        <position position="34"/>
    </location>
    <ligand>
        <name>substrate</name>
        <note>ligand shared between homodimeric partners</note>
    </ligand>
</feature>
<dbReference type="GO" id="GO:0005634">
    <property type="term" value="C:nucleus"/>
    <property type="evidence" value="ECO:0007669"/>
    <property type="project" value="UniProtKB-SubCell"/>
</dbReference>
<comment type="catalytic activity">
    <reaction evidence="6">
        <text>a pyrimidine 2'-deoxyribonucleoside 5'-phosphate + H2O = a pyrimidine nucleobase + 2-deoxy-D-ribose 5-phosphate</text>
        <dbReference type="Rhea" id="RHEA:57852"/>
        <dbReference type="ChEBI" id="CHEBI:15377"/>
        <dbReference type="ChEBI" id="CHEBI:26432"/>
        <dbReference type="ChEBI" id="CHEBI:62877"/>
        <dbReference type="ChEBI" id="CHEBI:142209"/>
    </reaction>
</comment>
<comment type="similarity">
    <text evidence="6">Belongs to the 2'-deoxynucleoside 5'-phosphate N-hydrolase 1 family.</text>
</comment>
<name>A0A3R7PH14_PENVA</name>
<comment type="caution">
    <text evidence="7">The sequence shown here is derived from an EMBL/GenBank/DDBJ whole genome shotgun (WGS) entry which is preliminary data.</text>
</comment>
<comment type="function">
    <text evidence="6">Catalyzes the cleavage of the N-glycosidic bond of deoxyribonucleoside 5'-monophosphates to yield deoxyribose 5-phosphate and a purine or pyrimidine base.</text>
</comment>
<accession>A0A3R7PH14</accession>
<dbReference type="Gene3D" id="3.40.50.450">
    <property type="match status" value="1"/>
</dbReference>
<comment type="subunit">
    <text evidence="1 6">Monomer and homodimer.</text>
</comment>
<evidence type="ECO:0000256" key="5">
    <source>
        <dbReference type="ARBA" id="ARBA00047460"/>
    </source>
</evidence>
<keyword evidence="4 6" id="KW-0326">Glycosidase</keyword>